<keyword evidence="3" id="KW-1185">Reference proteome</keyword>
<protein>
    <submittedName>
        <fullName evidence="2">Uncharacterized protein</fullName>
    </submittedName>
</protein>
<dbReference type="AlphaFoldDB" id="A0AAV3PYI7"/>
<reference evidence="2 3" key="1">
    <citation type="submission" date="2024-01" db="EMBL/GenBank/DDBJ databases">
        <title>The complete chloroplast genome sequence of Lithospermum erythrorhizon: insights into the phylogenetic relationship among Boraginaceae species and the maternal lineages of purple gromwells.</title>
        <authorList>
            <person name="Okada T."/>
            <person name="Watanabe K."/>
        </authorList>
    </citation>
    <scope>NUCLEOTIDE SEQUENCE [LARGE SCALE GENOMIC DNA]</scope>
</reference>
<proteinExistence type="predicted"/>
<evidence type="ECO:0000313" key="2">
    <source>
        <dbReference type="EMBL" id="GAA0156730.1"/>
    </source>
</evidence>
<feature type="compositionally biased region" description="Acidic residues" evidence="1">
    <location>
        <begin position="24"/>
        <end position="50"/>
    </location>
</feature>
<dbReference type="EMBL" id="BAABME010019298">
    <property type="protein sequence ID" value="GAA0156730.1"/>
    <property type="molecule type" value="Genomic_DNA"/>
</dbReference>
<feature type="compositionally biased region" description="Polar residues" evidence="1">
    <location>
        <begin position="9"/>
        <end position="21"/>
    </location>
</feature>
<sequence>MEDYIVQNEVLQENNQMVSQITDENTEERDGEEEREETEEDREGTEEIDTDIASSENLENGNDDDSPPPSGGQNLLWKKVMKIHRKNKQTIC</sequence>
<organism evidence="2 3">
    <name type="scientific">Lithospermum erythrorhizon</name>
    <name type="common">Purple gromwell</name>
    <name type="synonym">Lithospermum officinale var. erythrorhizon</name>
    <dbReference type="NCBI Taxonomy" id="34254"/>
    <lineage>
        <taxon>Eukaryota</taxon>
        <taxon>Viridiplantae</taxon>
        <taxon>Streptophyta</taxon>
        <taxon>Embryophyta</taxon>
        <taxon>Tracheophyta</taxon>
        <taxon>Spermatophyta</taxon>
        <taxon>Magnoliopsida</taxon>
        <taxon>eudicotyledons</taxon>
        <taxon>Gunneridae</taxon>
        <taxon>Pentapetalae</taxon>
        <taxon>asterids</taxon>
        <taxon>lamiids</taxon>
        <taxon>Boraginales</taxon>
        <taxon>Boraginaceae</taxon>
        <taxon>Boraginoideae</taxon>
        <taxon>Lithospermeae</taxon>
        <taxon>Lithospermum</taxon>
    </lineage>
</organism>
<name>A0AAV3PYI7_LITER</name>
<evidence type="ECO:0000313" key="3">
    <source>
        <dbReference type="Proteomes" id="UP001454036"/>
    </source>
</evidence>
<gene>
    <name evidence="2" type="ORF">LIER_38331</name>
</gene>
<comment type="caution">
    <text evidence="2">The sequence shown here is derived from an EMBL/GenBank/DDBJ whole genome shotgun (WGS) entry which is preliminary data.</text>
</comment>
<evidence type="ECO:0000256" key="1">
    <source>
        <dbReference type="SAM" id="MobiDB-lite"/>
    </source>
</evidence>
<accession>A0AAV3PYI7</accession>
<dbReference type="Proteomes" id="UP001454036">
    <property type="component" value="Unassembled WGS sequence"/>
</dbReference>
<feature type="region of interest" description="Disordered" evidence="1">
    <location>
        <begin position="1"/>
        <end position="78"/>
    </location>
</feature>